<gene>
    <name evidence="1" type="ORF">SAMN06265361_105244</name>
</gene>
<keyword evidence="2" id="KW-1185">Reference proteome</keyword>
<name>A0AA46AGE5_9BACL</name>
<dbReference type="RefSeq" id="WP_054095781.1">
    <property type="nucleotide sequence ID" value="NZ_FXTU01000005.1"/>
</dbReference>
<dbReference type="AlphaFoldDB" id="A0AA46AGE5"/>
<evidence type="ECO:0000313" key="2">
    <source>
        <dbReference type="Proteomes" id="UP001157946"/>
    </source>
</evidence>
<sequence length="142" mass="16221">MTDRSKAGRPTKLTPALQEKIVTVIRGGNYIETAAAYAGISKQTLYNWLRRGARQKSGQYREFALAVEQALAEAEMRDLALIEQAARDGKWQAAAWRLERRFPKRWGRQDYLDLLMQERQTQVQAKKKQIKVQLSPSAAEGE</sequence>
<protein>
    <submittedName>
        <fullName evidence="1">Uncharacterized protein</fullName>
    </submittedName>
</protein>
<dbReference type="SUPFAM" id="SSF46689">
    <property type="entry name" value="Homeodomain-like"/>
    <property type="match status" value="1"/>
</dbReference>
<proteinExistence type="predicted"/>
<organism evidence="1 2">
    <name type="scientific">Laceyella tengchongensis</name>
    <dbReference type="NCBI Taxonomy" id="574699"/>
    <lineage>
        <taxon>Bacteria</taxon>
        <taxon>Bacillati</taxon>
        <taxon>Bacillota</taxon>
        <taxon>Bacilli</taxon>
        <taxon>Bacillales</taxon>
        <taxon>Thermoactinomycetaceae</taxon>
        <taxon>Laceyella</taxon>
    </lineage>
</organism>
<comment type="caution">
    <text evidence="1">The sequence shown here is derived from an EMBL/GenBank/DDBJ whole genome shotgun (WGS) entry which is preliminary data.</text>
</comment>
<dbReference type="EMBL" id="FXTU01000005">
    <property type="protein sequence ID" value="SMP27090.1"/>
    <property type="molecule type" value="Genomic_DNA"/>
</dbReference>
<dbReference type="InterPro" id="IPR009057">
    <property type="entry name" value="Homeodomain-like_sf"/>
</dbReference>
<dbReference type="Gene3D" id="1.10.10.60">
    <property type="entry name" value="Homeodomain-like"/>
    <property type="match status" value="1"/>
</dbReference>
<reference evidence="1" key="1">
    <citation type="submission" date="2017-05" db="EMBL/GenBank/DDBJ databases">
        <authorList>
            <person name="Varghese N."/>
            <person name="Submissions S."/>
        </authorList>
    </citation>
    <scope>NUCLEOTIDE SEQUENCE</scope>
    <source>
        <strain evidence="1">DSM 45262</strain>
    </source>
</reference>
<evidence type="ECO:0000313" key="1">
    <source>
        <dbReference type="EMBL" id="SMP27090.1"/>
    </source>
</evidence>
<accession>A0AA46AGE5</accession>
<dbReference type="Proteomes" id="UP001157946">
    <property type="component" value="Unassembled WGS sequence"/>
</dbReference>